<dbReference type="PRINTS" id="PR00705">
    <property type="entry name" value="PAPAIN"/>
</dbReference>
<feature type="region of interest" description="Disordered" evidence="6">
    <location>
        <begin position="52"/>
        <end position="84"/>
    </location>
</feature>
<dbReference type="InterPro" id="IPR038765">
    <property type="entry name" value="Papain-like_cys_pep_sf"/>
</dbReference>
<evidence type="ECO:0000313" key="8">
    <source>
        <dbReference type="EMBL" id="CAF1245902.1"/>
    </source>
</evidence>
<proteinExistence type="inferred from homology"/>
<gene>
    <name evidence="8" type="ORF">JYZ213_LOCUS29341</name>
</gene>
<dbReference type="Proteomes" id="UP000663845">
    <property type="component" value="Unassembled WGS sequence"/>
</dbReference>
<dbReference type="InterPro" id="IPR025660">
    <property type="entry name" value="Pept_his_AS"/>
</dbReference>
<dbReference type="InterPro" id="IPR000169">
    <property type="entry name" value="Pept_cys_AS"/>
</dbReference>
<dbReference type="PROSITE" id="PS00640">
    <property type="entry name" value="THIOL_PROTEASE_ASN"/>
    <property type="match status" value="1"/>
</dbReference>
<evidence type="ECO:0000256" key="5">
    <source>
        <dbReference type="ARBA" id="ARBA00023157"/>
    </source>
</evidence>
<dbReference type="PROSITE" id="PS00639">
    <property type="entry name" value="THIOL_PROTEASE_HIS"/>
    <property type="match status" value="1"/>
</dbReference>
<keyword evidence="2" id="KW-0645">Protease</keyword>
<dbReference type="SUPFAM" id="SSF54001">
    <property type="entry name" value="Cysteine proteinases"/>
    <property type="match status" value="1"/>
</dbReference>
<dbReference type="InterPro" id="IPR000668">
    <property type="entry name" value="Peptidase_C1A_C"/>
</dbReference>
<dbReference type="CDD" id="cd02248">
    <property type="entry name" value="Peptidase_C1A"/>
    <property type="match status" value="1"/>
</dbReference>
<evidence type="ECO:0000256" key="6">
    <source>
        <dbReference type="SAM" id="MobiDB-lite"/>
    </source>
</evidence>
<organism evidence="8 9">
    <name type="scientific">Adineta steineri</name>
    <dbReference type="NCBI Taxonomy" id="433720"/>
    <lineage>
        <taxon>Eukaryota</taxon>
        <taxon>Metazoa</taxon>
        <taxon>Spiralia</taxon>
        <taxon>Gnathifera</taxon>
        <taxon>Rotifera</taxon>
        <taxon>Eurotatoria</taxon>
        <taxon>Bdelloidea</taxon>
        <taxon>Adinetida</taxon>
        <taxon>Adinetidae</taxon>
        <taxon>Adineta</taxon>
    </lineage>
</organism>
<feature type="domain" description="Peptidase C1A papain C-terminal" evidence="7">
    <location>
        <begin position="88"/>
        <end position="302"/>
    </location>
</feature>
<dbReference type="Pfam" id="PF00112">
    <property type="entry name" value="Peptidase_C1"/>
    <property type="match status" value="1"/>
</dbReference>
<keyword evidence="4" id="KW-0788">Thiol protease</keyword>
<comment type="caution">
    <text evidence="8">The sequence shown here is derived from an EMBL/GenBank/DDBJ whole genome shotgun (WGS) entry which is preliminary data.</text>
</comment>
<evidence type="ECO:0000256" key="1">
    <source>
        <dbReference type="ARBA" id="ARBA00008455"/>
    </source>
</evidence>
<dbReference type="PANTHER" id="PTHR12411">
    <property type="entry name" value="CYSTEINE PROTEASE FAMILY C1-RELATED"/>
    <property type="match status" value="1"/>
</dbReference>
<evidence type="ECO:0000256" key="3">
    <source>
        <dbReference type="ARBA" id="ARBA00022801"/>
    </source>
</evidence>
<protein>
    <recommendedName>
        <fullName evidence="7">Peptidase C1A papain C-terminal domain-containing protein</fullName>
    </recommendedName>
</protein>
<evidence type="ECO:0000259" key="7">
    <source>
        <dbReference type="SMART" id="SM00645"/>
    </source>
</evidence>
<dbReference type="PROSITE" id="PS00139">
    <property type="entry name" value="THIOL_PROTEASE_CYS"/>
    <property type="match status" value="1"/>
</dbReference>
<sequence length="303" mass="33572">MDLPEFRTKMTGYKSDQTIYMKSLSMQRQKRFLFDSIKKKVKKIKNKINQKIHPGRNRTDDSDTFVDPGQPVTRKNKITRRPTSTATANSMLDYRPYMNPIENQGQCGSCYAFAVTAAIEGTYAIKTGARIKLSQQQLVDCSPNYGCSGGFFGTTFDYIKQSGGLQSDASYPYVASRQSCSSTSGNVGTIQGYGNTPPNDEEEMKRALITYGPLAAAICVTSDLQFYGPSQQSGASDIIDIPSCPKQVDHAIAIVGYGTEKGQDYWLVRNSWGENWGLDGYFKVARNKDGMCGIATYSYYAQL</sequence>
<dbReference type="Gene3D" id="3.90.70.10">
    <property type="entry name" value="Cysteine proteinases"/>
    <property type="match status" value="1"/>
</dbReference>
<dbReference type="GO" id="GO:0006508">
    <property type="term" value="P:proteolysis"/>
    <property type="evidence" value="ECO:0007669"/>
    <property type="project" value="UniProtKB-KW"/>
</dbReference>
<dbReference type="FunFam" id="3.90.70.10:FF:000332">
    <property type="entry name" value="Cathepsin L1"/>
    <property type="match status" value="1"/>
</dbReference>
<keyword evidence="5" id="KW-1015">Disulfide bond</keyword>
<reference evidence="8" key="1">
    <citation type="submission" date="2021-02" db="EMBL/GenBank/DDBJ databases">
        <authorList>
            <person name="Nowell W R."/>
        </authorList>
    </citation>
    <scope>NUCLEOTIDE SEQUENCE</scope>
</reference>
<name>A0A814ZNK3_9BILA</name>
<keyword evidence="3" id="KW-0378">Hydrolase</keyword>
<dbReference type="InterPro" id="IPR013128">
    <property type="entry name" value="Peptidase_C1A"/>
</dbReference>
<dbReference type="InterPro" id="IPR025661">
    <property type="entry name" value="Pept_asp_AS"/>
</dbReference>
<accession>A0A814ZNK3</accession>
<dbReference type="EMBL" id="CAJNOG010000446">
    <property type="protein sequence ID" value="CAF1245902.1"/>
    <property type="molecule type" value="Genomic_DNA"/>
</dbReference>
<dbReference type="AlphaFoldDB" id="A0A814ZNK3"/>
<evidence type="ECO:0000256" key="2">
    <source>
        <dbReference type="ARBA" id="ARBA00022670"/>
    </source>
</evidence>
<comment type="similarity">
    <text evidence="1">Belongs to the peptidase C1 family.</text>
</comment>
<dbReference type="InterPro" id="IPR039417">
    <property type="entry name" value="Peptidase_C1A_papain-like"/>
</dbReference>
<dbReference type="SMART" id="SM00645">
    <property type="entry name" value="Pept_C1"/>
    <property type="match status" value="1"/>
</dbReference>
<evidence type="ECO:0000256" key="4">
    <source>
        <dbReference type="ARBA" id="ARBA00022807"/>
    </source>
</evidence>
<dbReference type="GO" id="GO:0008234">
    <property type="term" value="F:cysteine-type peptidase activity"/>
    <property type="evidence" value="ECO:0007669"/>
    <property type="project" value="UniProtKB-KW"/>
</dbReference>
<evidence type="ECO:0000313" key="9">
    <source>
        <dbReference type="Proteomes" id="UP000663845"/>
    </source>
</evidence>